<comment type="similarity">
    <text evidence="1">Belongs to the sigma-70 factor family.</text>
</comment>
<comment type="caution">
    <text evidence="9">The sequence shown here is derived from an EMBL/GenBank/DDBJ whole genome shotgun (WGS) entry which is preliminary data.</text>
</comment>
<dbReference type="Pfam" id="PF08281">
    <property type="entry name" value="Sigma70_r4_2"/>
    <property type="match status" value="1"/>
</dbReference>
<proteinExistence type="inferred from homology"/>
<dbReference type="Pfam" id="PF04542">
    <property type="entry name" value="Sigma70_r2"/>
    <property type="match status" value="1"/>
</dbReference>
<dbReference type="SUPFAM" id="SSF46894">
    <property type="entry name" value="C-terminal effector domain of the bipartite response regulators"/>
    <property type="match status" value="1"/>
</dbReference>
<evidence type="ECO:0000256" key="7">
    <source>
        <dbReference type="ARBA" id="ARBA00024701"/>
    </source>
</evidence>
<dbReference type="PROSITE" id="PS00715">
    <property type="entry name" value="SIGMA70_1"/>
    <property type="match status" value="1"/>
</dbReference>
<evidence type="ECO:0000256" key="2">
    <source>
        <dbReference type="ARBA" id="ARBA00021245"/>
    </source>
</evidence>
<dbReference type="InterPro" id="IPR013249">
    <property type="entry name" value="RNA_pol_sigma70_r4_t2"/>
</dbReference>
<dbReference type="NCBIfam" id="TIGR02937">
    <property type="entry name" value="sigma70-ECF"/>
    <property type="match status" value="1"/>
</dbReference>
<dbReference type="InterPro" id="IPR014284">
    <property type="entry name" value="RNA_pol_sigma-70_dom"/>
</dbReference>
<evidence type="ECO:0000256" key="3">
    <source>
        <dbReference type="ARBA" id="ARBA00023015"/>
    </source>
</evidence>
<dbReference type="RefSeq" id="WP_069988452.1">
    <property type="nucleotide sequence ID" value="NZ_JACOQK010000001.1"/>
</dbReference>
<evidence type="ECO:0000259" key="8">
    <source>
        <dbReference type="PROSITE" id="PS00715"/>
    </source>
</evidence>
<dbReference type="PANTHER" id="PTHR30385">
    <property type="entry name" value="SIGMA FACTOR F FLAGELLAR"/>
    <property type="match status" value="1"/>
</dbReference>
<accession>A0ABR7INY9</accession>
<dbReference type="InterPro" id="IPR000943">
    <property type="entry name" value="RNA_pol_sigma70"/>
</dbReference>
<comment type="function">
    <text evidence="7">Sigma factors are initiation factors that promote the attachment of RNA polymerase to specific initiation sites and are then released. Sigma-S contributes to the protection against external stress, thus playing a role in cellular fitness and survival.</text>
</comment>
<keyword evidence="6" id="KW-0804">Transcription</keyword>
<evidence type="ECO:0000256" key="5">
    <source>
        <dbReference type="ARBA" id="ARBA00023125"/>
    </source>
</evidence>
<keyword evidence="5" id="KW-0238">DNA-binding</keyword>
<evidence type="ECO:0000313" key="10">
    <source>
        <dbReference type="Proteomes" id="UP000649151"/>
    </source>
</evidence>
<gene>
    <name evidence="9" type="ORF">H8Z77_02170</name>
</gene>
<evidence type="ECO:0000256" key="1">
    <source>
        <dbReference type="ARBA" id="ARBA00007788"/>
    </source>
</evidence>
<dbReference type="InterPro" id="IPR007627">
    <property type="entry name" value="RNA_pol_sigma70_r2"/>
</dbReference>
<evidence type="ECO:0000256" key="4">
    <source>
        <dbReference type="ARBA" id="ARBA00023082"/>
    </source>
</evidence>
<dbReference type="Gene3D" id="1.20.120.1810">
    <property type="match status" value="1"/>
</dbReference>
<protein>
    <recommendedName>
        <fullName evidence="2">RNA polymerase sigma factor SigS</fullName>
    </recommendedName>
</protein>
<dbReference type="Gene3D" id="1.10.10.10">
    <property type="entry name" value="Winged helix-like DNA-binding domain superfamily/Winged helix DNA-binding domain"/>
    <property type="match status" value="1"/>
</dbReference>
<feature type="domain" description="RNA polymerase sigma-70" evidence="8">
    <location>
        <begin position="47"/>
        <end position="60"/>
    </location>
</feature>
<name>A0ABR7INY9_9CLOT</name>
<keyword evidence="3" id="KW-0805">Transcription regulation</keyword>
<dbReference type="Proteomes" id="UP000649151">
    <property type="component" value="Unassembled WGS sequence"/>
</dbReference>
<keyword evidence="4" id="KW-0731">Sigma factor</keyword>
<reference evidence="9 10" key="1">
    <citation type="submission" date="2020-08" db="EMBL/GenBank/DDBJ databases">
        <title>Genome public.</title>
        <authorList>
            <person name="Liu C."/>
            <person name="Sun Q."/>
        </authorList>
    </citation>
    <scope>NUCLEOTIDE SEQUENCE [LARGE SCALE GENOMIC DNA]</scope>
    <source>
        <strain evidence="9 10">NSJ-27</strain>
    </source>
</reference>
<dbReference type="InterPro" id="IPR016032">
    <property type="entry name" value="Sig_transdc_resp-reg_C-effctor"/>
</dbReference>
<evidence type="ECO:0000313" key="9">
    <source>
        <dbReference type="EMBL" id="MBC5786827.1"/>
    </source>
</evidence>
<organism evidence="9 10">
    <name type="scientific">Clostridium facile</name>
    <dbReference type="NCBI Taxonomy" id="2763035"/>
    <lineage>
        <taxon>Bacteria</taxon>
        <taxon>Bacillati</taxon>
        <taxon>Bacillota</taxon>
        <taxon>Clostridia</taxon>
        <taxon>Eubacteriales</taxon>
        <taxon>Clostridiaceae</taxon>
        <taxon>Clostridium</taxon>
    </lineage>
</organism>
<keyword evidence="10" id="KW-1185">Reference proteome</keyword>
<evidence type="ECO:0000256" key="6">
    <source>
        <dbReference type="ARBA" id="ARBA00023163"/>
    </source>
</evidence>
<sequence length="186" mass="21194">MEHPYNPDAFQANDLTESEAGRLVETYMGLVVKLASKFHVDGMEQEDLIQEGLIGLLDAIRTYQLDRDTSFQTYASTCIRNRILKAAQSAAAKKHSLLNQSLPLEESIVVDSSEPADPELLFLAKEKQQEMNRQIKILLSSFEKETLFLYLQGYSYDAMSKRLHVPKKSVDNALVRIRKKLKFLVN</sequence>
<dbReference type="SUPFAM" id="SSF88946">
    <property type="entry name" value="Sigma2 domain of RNA polymerase sigma factors"/>
    <property type="match status" value="1"/>
</dbReference>
<dbReference type="EMBL" id="JACOQK010000001">
    <property type="protein sequence ID" value="MBC5786827.1"/>
    <property type="molecule type" value="Genomic_DNA"/>
</dbReference>
<dbReference type="InterPro" id="IPR013325">
    <property type="entry name" value="RNA_pol_sigma_r2"/>
</dbReference>
<dbReference type="InterPro" id="IPR036388">
    <property type="entry name" value="WH-like_DNA-bd_sf"/>
</dbReference>